<comment type="caution">
    <text evidence="1">The sequence shown here is derived from an EMBL/GenBank/DDBJ whole genome shotgun (WGS) entry which is preliminary data.</text>
</comment>
<dbReference type="EMBL" id="CAJNDS010002674">
    <property type="protein sequence ID" value="CAE7562232.1"/>
    <property type="molecule type" value="Genomic_DNA"/>
</dbReference>
<dbReference type="AlphaFoldDB" id="A0A812U3J0"/>
<evidence type="ECO:0000313" key="2">
    <source>
        <dbReference type="Proteomes" id="UP000604046"/>
    </source>
</evidence>
<evidence type="ECO:0000313" key="1">
    <source>
        <dbReference type="EMBL" id="CAE7562232.1"/>
    </source>
</evidence>
<reference evidence="1" key="1">
    <citation type="submission" date="2021-02" db="EMBL/GenBank/DDBJ databases">
        <authorList>
            <person name="Dougan E. K."/>
            <person name="Rhodes N."/>
            <person name="Thang M."/>
            <person name="Chan C."/>
        </authorList>
    </citation>
    <scope>NUCLEOTIDE SEQUENCE</scope>
</reference>
<proteinExistence type="predicted"/>
<gene>
    <name evidence="1" type="ORF">SNAT2548_LOCUS31742</name>
</gene>
<name>A0A812U3J0_9DINO</name>
<keyword evidence="2" id="KW-1185">Reference proteome</keyword>
<protein>
    <submittedName>
        <fullName evidence="1">Uncharacterized protein</fullName>
    </submittedName>
</protein>
<sequence>MTLLSLHGTVFRGSPWIMSAEVLLSSTLIGLSTGGQPLSRSFTQRVPMCPFCEGFAVVLFEEVITTLEEPLALRCRSVDQKMLNKEVRHLERSSVRNFHNRFLLRSSAPWTPKIPKVIPKEKAPHVFGLVCEVSV</sequence>
<organism evidence="1 2">
    <name type="scientific">Symbiodinium natans</name>
    <dbReference type="NCBI Taxonomy" id="878477"/>
    <lineage>
        <taxon>Eukaryota</taxon>
        <taxon>Sar</taxon>
        <taxon>Alveolata</taxon>
        <taxon>Dinophyceae</taxon>
        <taxon>Suessiales</taxon>
        <taxon>Symbiodiniaceae</taxon>
        <taxon>Symbiodinium</taxon>
    </lineage>
</organism>
<dbReference type="Proteomes" id="UP000604046">
    <property type="component" value="Unassembled WGS sequence"/>
</dbReference>
<accession>A0A812U3J0</accession>